<gene>
    <name evidence="2" type="ORF">VV02_21915</name>
</gene>
<sequence>MGIGVAAYGAWLLLDHAARTKPLLFVVWLAGAVVVHDFVIAPTIEGVGRLIARVPLARGHIQAAAVAVGLIGSVGLVIACRAQSAHDPALTLLQQDYARNLAVLLGLVVLVSAASYAGGRLRGRITRRRG</sequence>
<evidence type="ECO:0000313" key="3">
    <source>
        <dbReference type="Proteomes" id="UP000066480"/>
    </source>
</evidence>
<dbReference type="KEGG" id="lmoi:VV02_21915"/>
<evidence type="ECO:0000313" key="2">
    <source>
        <dbReference type="EMBL" id="AKU17894.1"/>
    </source>
</evidence>
<keyword evidence="1" id="KW-1133">Transmembrane helix</keyword>
<dbReference type="Proteomes" id="UP000066480">
    <property type="component" value="Chromosome"/>
</dbReference>
<evidence type="ECO:0000256" key="1">
    <source>
        <dbReference type="SAM" id="Phobius"/>
    </source>
</evidence>
<protein>
    <submittedName>
        <fullName evidence="2">Uncharacterized protein</fullName>
    </submittedName>
</protein>
<name>A0A0K1JMF3_9MICO</name>
<accession>A0A0K1JMF3</accession>
<feature type="transmembrane region" description="Helical" evidence="1">
    <location>
        <begin position="63"/>
        <end position="85"/>
    </location>
</feature>
<dbReference type="EMBL" id="CP011112">
    <property type="protein sequence ID" value="AKU17894.1"/>
    <property type="molecule type" value="Genomic_DNA"/>
</dbReference>
<proteinExistence type="predicted"/>
<keyword evidence="1" id="KW-0472">Membrane</keyword>
<dbReference type="AlphaFoldDB" id="A0A0K1JMF3"/>
<feature type="transmembrane region" description="Helical" evidence="1">
    <location>
        <begin position="27"/>
        <end position="51"/>
    </location>
</feature>
<keyword evidence="1" id="KW-0812">Transmembrane</keyword>
<reference evidence="2 3" key="1">
    <citation type="submission" date="2015-03" db="EMBL/GenBank/DDBJ databases">
        <title>Luteipulveratus halotolerans sp. nov., a novel actinobacterium (Dermacoccaceae) from Sarawak, Malaysia.</title>
        <authorList>
            <person name="Juboi H."/>
            <person name="Basik A."/>
            <person name="Shamsul S.S."/>
            <person name="Arnold P."/>
            <person name="Schmitt E.K."/>
            <person name="Sanglier J.-J."/>
            <person name="Yeo T."/>
        </authorList>
    </citation>
    <scope>NUCLEOTIDE SEQUENCE [LARGE SCALE GENOMIC DNA]</scope>
    <source>
        <strain evidence="2 3">MN07-A0370</strain>
    </source>
</reference>
<organism evidence="2 3">
    <name type="scientific">Luteipulveratus mongoliensis</name>
    <dbReference type="NCBI Taxonomy" id="571913"/>
    <lineage>
        <taxon>Bacteria</taxon>
        <taxon>Bacillati</taxon>
        <taxon>Actinomycetota</taxon>
        <taxon>Actinomycetes</taxon>
        <taxon>Micrococcales</taxon>
        <taxon>Dermacoccaceae</taxon>
        <taxon>Luteipulveratus</taxon>
    </lineage>
</organism>
<keyword evidence="3" id="KW-1185">Reference proteome</keyword>
<feature type="transmembrane region" description="Helical" evidence="1">
    <location>
        <begin position="97"/>
        <end position="119"/>
    </location>
</feature>
<dbReference type="STRING" id="571913.VV02_21915"/>